<dbReference type="EMBL" id="ATHL01000067">
    <property type="protein sequence ID" value="EQB16483.1"/>
    <property type="molecule type" value="Genomic_DNA"/>
</dbReference>
<gene>
    <name evidence="5" type="ORF">L284_09290</name>
</gene>
<name>T0HWD9_9SPHN</name>
<dbReference type="PRINTS" id="PR00080">
    <property type="entry name" value="SDRFAMILY"/>
</dbReference>
<evidence type="ECO:0000256" key="2">
    <source>
        <dbReference type="ARBA" id="ARBA00023002"/>
    </source>
</evidence>
<dbReference type="PANTHER" id="PTHR43976:SF16">
    <property type="entry name" value="SHORT-CHAIN DEHYDROGENASE_REDUCTASE FAMILY PROTEIN"/>
    <property type="match status" value="1"/>
</dbReference>
<keyword evidence="2" id="KW-0560">Oxidoreductase</keyword>
<comment type="caution">
    <text evidence="5">The sequence shown here is derived from an EMBL/GenBank/DDBJ whole genome shotgun (WGS) entry which is preliminary data.</text>
</comment>
<proteinExistence type="inferred from homology"/>
<dbReference type="eggNOG" id="COG4221">
    <property type="taxonomic scope" value="Bacteria"/>
</dbReference>
<dbReference type="PATRIC" id="fig|1096930.3.peg.1845"/>
<dbReference type="SUPFAM" id="SSF51735">
    <property type="entry name" value="NAD(P)-binding Rossmann-fold domains"/>
    <property type="match status" value="1"/>
</dbReference>
<feature type="domain" description="Ketoreductase" evidence="4">
    <location>
        <begin position="7"/>
        <end position="183"/>
    </location>
</feature>
<dbReference type="RefSeq" id="WP_021233749.1">
    <property type="nucleotide sequence ID" value="NZ_ATHL01000067.1"/>
</dbReference>
<dbReference type="InterPro" id="IPR002347">
    <property type="entry name" value="SDR_fam"/>
</dbReference>
<reference evidence="5 6" key="1">
    <citation type="journal article" date="2013" name="Genome Announc.">
        <title>Genome Sequence of Novosphingobium lindaniclasticum LE124T, Isolated from a Hexachlorocyclohexane Dumpsite.</title>
        <authorList>
            <person name="Saxena A."/>
            <person name="Nayyar N."/>
            <person name="Sangwan N."/>
            <person name="Kumari R."/>
            <person name="Khurana J.P."/>
            <person name="Lal R."/>
        </authorList>
    </citation>
    <scope>NUCLEOTIDE SEQUENCE [LARGE SCALE GENOMIC DNA]</scope>
    <source>
        <strain evidence="5 6">LE124</strain>
    </source>
</reference>
<evidence type="ECO:0000313" key="5">
    <source>
        <dbReference type="EMBL" id="EQB16483.1"/>
    </source>
</evidence>
<dbReference type="PRINTS" id="PR00081">
    <property type="entry name" value="GDHRDH"/>
</dbReference>
<evidence type="ECO:0000256" key="1">
    <source>
        <dbReference type="ARBA" id="ARBA00006484"/>
    </source>
</evidence>
<comment type="similarity">
    <text evidence="1 3">Belongs to the short-chain dehydrogenases/reductases (SDR) family.</text>
</comment>
<evidence type="ECO:0000259" key="4">
    <source>
        <dbReference type="SMART" id="SM00822"/>
    </source>
</evidence>
<dbReference type="Pfam" id="PF00106">
    <property type="entry name" value="adh_short"/>
    <property type="match status" value="1"/>
</dbReference>
<dbReference type="InterPro" id="IPR057326">
    <property type="entry name" value="KR_dom"/>
</dbReference>
<dbReference type="PANTHER" id="PTHR43976">
    <property type="entry name" value="SHORT CHAIN DEHYDROGENASE"/>
    <property type="match status" value="1"/>
</dbReference>
<evidence type="ECO:0000256" key="3">
    <source>
        <dbReference type="RuleBase" id="RU000363"/>
    </source>
</evidence>
<accession>T0HWD9</accession>
<dbReference type="OrthoDB" id="9793825at2"/>
<dbReference type="GO" id="GO:0016491">
    <property type="term" value="F:oxidoreductase activity"/>
    <property type="evidence" value="ECO:0007669"/>
    <property type="project" value="UniProtKB-KW"/>
</dbReference>
<sequence>MDKTSFKSWIITGGGRGLGRAILTAALERGDAVLATARDVAQLADLKALHGGRLQPFALDVTDEAGAVGAATAAIAAFGQIDVLVNNAGYGHFEAFEQKTSADFRAEIETNLFGVVNMTRAVLPFMRERRMGHILNISSVGGRVGTPGVSAYQAAKWAVGGFTEVLRNEVAHLGIRITALEPGGMRTDWAGTAGHGAASAVLPDYAETVGATIARIRAYAGNEVGDPERIALIVLELAQREDVPAHLVLGTDALASFDEAEALRRDAHARWLEVSRATVFGGPDGEALSALLPRPERD</sequence>
<dbReference type="CDD" id="cd05374">
    <property type="entry name" value="17beta-HSD-like_SDR_c"/>
    <property type="match status" value="1"/>
</dbReference>
<dbReference type="InterPro" id="IPR051911">
    <property type="entry name" value="SDR_oxidoreductase"/>
</dbReference>
<dbReference type="InterPro" id="IPR036291">
    <property type="entry name" value="NAD(P)-bd_dom_sf"/>
</dbReference>
<protein>
    <recommendedName>
        <fullName evidence="4">Ketoreductase domain-containing protein</fullName>
    </recommendedName>
</protein>
<keyword evidence="6" id="KW-1185">Reference proteome</keyword>
<dbReference type="SMART" id="SM00822">
    <property type="entry name" value="PKS_KR"/>
    <property type="match status" value="1"/>
</dbReference>
<dbReference type="AlphaFoldDB" id="T0HWD9"/>
<dbReference type="Proteomes" id="UP000015527">
    <property type="component" value="Unassembled WGS sequence"/>
</dbReference>
<dbReference type="Gene3D" id="3.40.50.720">
    <property type="entry name" value="NAD(P)-binding Rossmann-like Domain"/>
    <property type="match status" value="1"/>
</dbReference>
<organism evidence="5 6">
    <name type="scientific">Novosphingobium lindaniclasticum LE124</name>
    <dbReference type="NCBI Taxonomy" id="1096930"/>
    <lineage>
        <taxon>Bacteria</taxon>
        <taxon>Pseudomonadati</taxon>
        <taxon>Pseudomonadota</taxon>
        <taxon>Alphaproteobacteria</taxon>
        <taxon>Sphingomonadales</taxon>
        <taxon>Sphingomonadaceae</taxon>
        <taxon>Novosphingobium</taxon>
    </lineage>
</organism>
<evidence type="ECO:0000313" key="6">
    <source>
        <dbReference type="Proteomes" id="UP000015527"/>
    </source>
</evidence>